<protein>
    <submittedName>
        <fullName evidence="2">Uncharacterized protein</fullName>
    </submittedName>
</protein>
<comment type="caution">
    <text evidence="2">The sequence shown here is derived from an EMBL/GenBank/DDBJ whole genome shotgun (WGS) entry which is preliminary data.</text>
</comment>
<reference evidence="2" key="2">
    <citation type="submission" date="2023-05" db="EMBL/GenBank/DDBJ databases">
        <authorList>
            <person name="Schelkunov M.I."/>
        </authorList>
    </citation>
    <scope>NUCLEOTIDE SEQUENCE</scope>
    <source>
        <strain evidence="2">Hsosn_3</strain>
        <tissue evidence="2">Leaf</tissue>
    </source>
</reference>
<evidence type="ECO:0000256" key="1">
    <source>
        <dbReference type="SAM" id="MobiDB-lite"/>
    </source>
</evidence>
<proteinExistence type="predicted"/>
<gene>
    <name evidence="2" type="ORF">POM88_034998</name>
</gene>
<name>A0AAD8HLM0_9APIA</name>
<accession>A0AAD8HLM0</accession>
<organism evidence="2 3">
    <name type="scientific">Heracleum sosnowskyi</name>
    <dbReference type="NCBI Taxonomy" id="360622"/>
    <lineage>
        <taxon>Eukaryota</taxon>
        <taxon>Viridiplantae</taxon>
        <taxon>Streptophyta</taxon>
        <taxon>Embryophyta</taxon>
        <taxon>Tracheophyta</taxon>
        <taxon>Spermatophyta</taxon>
        <taxon>Magnoliopsida</taxon>
        <taxon>eudicotyledons</taxon>
        <taxon>Gunneridae</taxon>
        <taxon>Pentapetalae</taxon>
        <taxon>asterids</taxon>
        <taxon>campanulids</taxon>
        <taxon>Apiales</taxon>
        <taxon>Apiaceae</taxon>
        <taxon>Apioideae</taxon>
        <taxon>apioid superclade</taxon>
        <taxon>Tordylieae</taxon>
        <taxon>Tordyliinae</taxon>
        <taxon>Heracleum</taxon>
    </lineage>
</organism>
<feature type="region of interest" description="Disordered" evidence="1">
    <location>
        <begin position="1"/>
        <end position="42"/>
    </location>
</feature>
<sequence length="104" mass="10887">MSETKLTNEVIEPMTKDGADNEASSEAKPVTTTEAPKPEEPKPEEVAGLICCACCVACATFVACLPCYIASVVVKCLFLPCKCVTVFCCPPEEKVPVPASTASA</sequence>
<keyword evidence="3" id="KW-1185">Reference proteome</keyword>
<reference evidence="2" key="1">
    <citation type="submission" date="2023-02" db="EMBL/GenBank/DDBJ databases">
        <title>Genome of toxic invasive species Heracleum sosnowskyi carries increased number of genes despite the absence of recent whole-genome duplications.</title>
        <authorList>
            <person name="Schelkunov M."/>
            <person name="Shtratnikova V."/>
            <person name="Makarenko M."/>
            <person name="Klepikova A."/>
            <person name="Omelchenko D."/>
            <person name="Novikova G."/>
            <person name="Obukhova E."/>
            <person name="Bogdanov V."/>
            <person name="Penin A."/>
            <person name="Logacheva M."/>
        </authorList>
    </citation>
    <scope>NUCLEOTIDE SEQUENCE</scope>
    <source>
        <strain evidence="2">Hsosn_3</strain>
        <tissue evidence="2">Leaf</tissue>
    </source>
</reference>
<dbReference type="AlphaFoldDB" id="A0AAD8HLM0"/>
<dbReference type="EMBL" id="JAUIZM010000008">
    <property type="protein sequence ID" value="KAK1368906.1"/>
    <property type="molecule type" value="Genomic_DNA"/>
</dbReference>
<evidence type="ECO:0000313" key="2">
    <source>
        <dbReference type="EMBL" id="KAK1368906.1"/>
    </source>
</evidence>
<evidence type="ECO:0000313" key="3">
    <source>
        <dbReference type="Proteomes" id="UP001237642"/>
    </source>
</evidence>
<dbReference type="Proteomes" id="UP001237642">
    <property type="component" value="Unassembled WGS sequence"/>
</dbReference>